<dbReference type="AlphaFoldDB" id="A0A0F7F9Y7"/>
<keyword evidence="4" id="KW-0408">Iron</keyword>
<evidence type="ECO:0000256" key="6">
    <source>
        <dbReference type="ARBA" id="ARBA00023601"/>
    </source>
</evidence>
<dbReference type="InterPro" id="IPR007197">
    <property type="entry name" value="rSAM"/>
</dbReference>
<comment type="cofactor">
    <cofactor evidence="1">
        <name>[4Fe-4S] cluster</name>
        <dbReference type="ChEBI" id="CHEBI:49883"/>
    </cofactor>
</comment>
<dbReference type="InterPro" id="IPR013785">
    <property type="entry name" value="Aldolase_TIM"/>
</dbReference>
<evidence type="ECO:0000313" key="9">
    <source>
        <dbReference type="Proteomes" id="UP000034189"/>
    </source>
</evidence>
<protein>
    <recommendedName>
        <fullName evidence="7">Radical SAM core domain-containing protein</fullName>
    </recommendedName>
</protein>
<dbReference type="GO" id="GO:0046872">
    <property type="term" value="F:metal ion binding"/>
    <property type="evidence" value="ECO:0007669"/>
    <property type="project" value="UniProtKB-KW"/>
</dbReference>
<dbReference type="CDD" id="cd01335">
    <property type="entry name" value="Radical_SAM"/>
    <property type="match status" value="1"/>
</dbReference>
<dbReference type="GO" id="GO:0051536">
    <property type="term" value="F:iron-sulfur cluster binding"/>
    <property type="evidence" value="ECO:0007669"/>
    <property type="project" value="UniProtKB-KW"/>
</dbReference>
<dbReference type="PROSITE" id="PS51918">
    <property type="entry name" value="RADICAL_SAM"/>
    <property type="match status" value="1"/>
</dbReference>
<dbReference type="OrthoDB" id="9808591at2"/>
<dbReference type="InterPro" id="IPR023867">
    <property type="entry name" value="Sulphatase_maturase_rSAM"/>
</dbReference>
<dbReference type="SFLD" id="SFLDG01384">
    <property type="entry name" value="thioether_bond_formation_requi"/>
    <property type="match status" value="1"/>
</dbReference>
<evidence type="ECO:0000256" key="5">
    <source>
        <dbReference type="ARBA" id="ARBA00023014"/>
    </source>
</evidence>
<accession>A0A0F7F9Y7</accession>
<gene>
    <name evidence="8" type="ORF">VK70_10600</name>
</gene>
<keyword evidence="5" id="KW-0411">Iron-sulfur</keyword>
<evidence type="ECO:0000259" key="7">
    <source>
        <dbReference type="PROSITE" id="PS51918"/>
    </source>
</evidence>
<dbReference type="SFLD" id="SFLDS00029">
    <property type="entry name" value="Radical_SAM"/>
    <property type="match status" value="1"/>
</dbReference>
<proteinExistence type="inferred from homology"/>
<dbReference type="Pfam" id="PF04055">
    <property type="entry name" value="Radical_SAM"/>
    <property type="match status" value="1"/>
</dbReference>
<feature type="domain" description="Radical SAM core" evidence="7">
    <location>
        <begin position="1"/>
        <end position="222"/>
    </location>
</feature>
<dbReference type="Proteomes" id="UP000034189">
    <property type="component" value="Chromosome"/>
</dbReference>
<dbReference type="Gene3D" id="3.20.20.70">
    <property type="entry name" value="Aldolase class I"/>
    <property type="match status" value="1"/>
</dbReference>
<dbReference type="HOGENOM" id="CLU_009273_3_0_9"/>
<dbReference type="NCBIfam" id="TIGR04085">
    <property type="entry name" value="rSAM_more_4Fe4S"/>
    <property type="match status" value="1"/>
</dbReference>
<reference evidence="8 9" key="1">
    <citation type="submission" date="2015-03" db="EMBL/GenBank/DDBJ databases">
        <authorList>
            <person name="Abdul Halim M."/>
        </authorList>
    </citation>
    <scope>NUCLEOTIDE SEQUENCE [LARGE SCALE GENOMIC DNA]</scope>
    <source>
        <strain evidence="8 9">ATCC 35681</strain>
    </source>
</reference>
<evidence type="ECO:0000256" key="3">
    <source>
        <dbReference type="ARBA" id="ARBA00022723"/>
    </source>
</evidence>
<sequence length="348" mass="39720">MLANIWVTSSCNLACTYCYEGNNKANHRMNKQIAEETIQYVIHHFSGLQDADNNLVINYHGGEPLLEFETIRWFTEEFKNHFRNSNCKVSFGTTTNATLLDEEKMDYLSEHFNYSISVSIDGTPETHDENRKMLGGRGTYSEIIDVIPIFIKKRPDLRARMTFNSKSVNKLYENIKHVMELGFNTIVPIPDYFDSNWDKEHMQVLYEQLDLTAALYRKAKQKNESVLIGMVDGYQRKEMGECDGGKTTINIDPSGNLFPCTYLVGQPDYIIGDVRLGIDDGKLREFHVPSSIDNEVCSGCTHYKGCMGGRCKAINKQLTGDYFVPSAVLCVIENVQHKINRCYYSTVN</sequence>
<dbReference type="GO" id="GO:0016491">
    <property type="term" value="F:oxidoreductase activity"/>
    <property type="evidence" value="ECO:0007669"/>
    <property type="project" value="InterPro"/>
</dbReference>
<evidence type="ECO:0000313" key="8">
    <source>
        <dbReference type="EMBL" id="AKG34959.1"/>
    </source>
</evidence>
<dbReference type="SFLD" id="SFLDG01067">
    <property type="entry name" value="SPASM/twitch_domain_containing"/>
    <property type="match status" value="1"/>
</dbReference>
<dbReference type="EMBL" id="CP011114">
    <property type="protein sequence ID" value="AKG34959.1"/>
    <property type="molecule type" value="Genomic_DNA"/>
</dbReference>
<dbReference type="RefSeq" id="WP_025698652.1">
    <property type="nucleotide sequence ID" value="NZ_ASQQ01000618.1"/>
</dbReference>
<dbReference type="InterPro" id="IPR023885">
    <property type="entry name" value="4Fe4S-binding_SPASM_dom"/>
</dbReference>
<dbReference type="PANTHER" id="PTHR43273">
    <property type="entry name" value="ANAEROBIC SULFATASE-MATURATING ENZYME HOMOLOG ASLB-RELATED"/>
    <property type="match status" value="1"/>
</dbReference>
<name>A0A0F7F9Y7_PAEDU</name>
<evidence type="ECO:0000256" key="4">
    <source>
        <dbReference type="ARBA" id="ARBA00023004"/>
    </source>
</evidence>
<dbReference type="SUPFAM" id="SSF102114">
    <property type="entry name" value="Radical SAM enzymes"/>
    <property type="match status" value="1"/>
</dbReference>
<reference evidence="8 9" key="2">
    <citation type="journal article" date="2016" name="Genome Announc.">
        <title>Genome Sequence of a Gram-Positive Diazotroph, Paenibacillus durus Type Strain ATCC 35681.</title>
        <authorList>
            <person name="Halim M.A."/>
            <person name="Rahman A.Y."/>
            <person name="Sim K.S."/>
            <person name="Yam H.C."/>
            <person name="Rahim A.A."/>
            <person name="Ghazali A.H."/>
            <person name="Najimudin N."/>
        </authorList>
    </citation>
    <scope>NUCLEOTIDE SEQUENCE [LARGE SCALE GENOMIC DNA]</scope>
    <source>
        <strain evidence="8 9">ATCC 35681</strain>
    </source>
</reference>
<evidence type="ECO:0000256" key="1">
    <source>
        <dbReference type="ARBA" id="ARBA00001966"/>
    </source>
</evidence>
<keyword evidence="3" id="KW-0479">Metal-binding</keyword>
<comment type="similarity">
    <text evidence="6">Belongs to the radical SAM superfamily. Anaerobic sulfatase-maturating enzyme family.</text>
</comment>
<dbReference type="PANTHER" id="PTHR43273:SF3">
    <property type="entry name" value="ANAEROBIC SULFATASE-MATURATING ENZYME HOMOLOG ASLB-RELATED"/>
    <property type="match status" value="1"/>
</dbReference>
<dbReference type="SFLD" id="SFLDG01386">
    <property type="entry name" value="main_SPASM_domain-containing"/>
    <property type="match status" value="1"/>
</dbReference>
<dbReference type="PATRIC" id="fig|1333534.5.peg.2340"/>
<dbReference type="InterPro" id="IPR058240">
    <property type="entry name" value="rSAM_sf"/>
</dbReference>
<organism evidence="8 9">
    <name type="scientific">Paenibacillus durus ATCC 35681</name>
    <dbReference type="NCBI Taxonomy" id="1333534"/>
    <lineage>
        <taxon>Bacteria</taxon>
        <taxon>Bacillati</taxon>
        <taxon>Bacillota</taxon>
        <taxon>Bacilli</taxon>
        <taxon>Bacillales</taxon>
        <taxon>Paenibacillaceae</taxon>
        <taxon>Paenibacillus</taxon>
    </lineage>
</organism>
<evidence type="ECO:0000256" key="2">
    <source>
        <dbReference type="ARBA" id="ARBA00022691"/>
    </source>
</evidence>
<keyword evidence="2" id="KW-0949">S-adenosyl-L-methionine</keyword>